<comment type="subunit">
    <text evidence="10">Monomer.</text>
</comment>
<dbReference type="PANTHER" id="PTHR42785">
    <property type="entry name" value="DNA TOPOISOMERASE, TYPE IA, CORE"/>
    <property type="match status" value="1"/>
</dbReference>
<dbReference type="Gene3D" id="1.10.460.10">
    <property type="entry name" value="Topoisomerase I, domain 2"/>
    <property type="match status" value="1"/>
</dbReference>
<evidence type="ECO:0000256" key="5">
    <source>
        <dbReference type="ARBA" id="ARBA00022833"/>
    </source>
</evidence>
<dbReference type="PROSITE" id="PS00396">
    <property type="entry name" value="TOPO_IA_1"/>
    <property type="match status" value="1"/>
</dbReference>
<dbReference type="GO" id="GO:0003917">
    <property type="term" value="F:DNA topoisomerase type I (single strand cut, ATP-independent) activity"/>
    <property type="evidence" value="ECO:0007669"/>
    <property type="project" value="UniProtKB-UniRule"/>
</dbReference>
<dbReference type="InterPro" id="IPR023405">
    <property type="entry name" value="Topo_IA_core_domain"/>
</dbReference>
<dbReference type="AlphaFoldDB" id="A0A4R1K6G5"/>
<name>A0A4R1K6G5_9BACT</name>
<dbReference type="EC" id="5.6.2.1" evidence="10"/>
<evidence type="ECO:0000256" key="3">
    <source>
        <dbReference type="ARBA" id="ARBA00022723"/>
    </source>
</evidence>
<comment type="function">
    <text evidence="10">Releases the supercoiling and torsional tension of DNA, which is introduced during the DNA replication and transcription, by transiently cleaving and rejoining one strand of the DNA duplex. Introduces a single-strand break via transesterification at a target site in duplex DNA. The scissile phosphodiester is attacked by the catalytic tyrosine of the enzyme, resulting in the formation of a DNA-(5'-phosphotyrosyl)-enzyme intermediate and the expulsion of a 3'-OH DNA strand. The free DNA strand then undergoes passage around the unbroken strand, thus removing DNA supercoils. Finally, in the religation step, the DNA 3'-OH attacks the covalent intermediate to expel the active-site tyrosine and restore the DNA phosphodiester backbone.</text>
</comment>
<dbReference type="SUPFAM" id="SSF57783">
    <property type="entry name" value="Zinc beta-ribbon"/>
    <property type="match status" value="4"/>
</dbReference>
<evidence type="ECO:0000256" key="9">
    <source>
        <dbReference type="ARBA" id="ARBA00023235"/>
    </source>
</evidence>
<feature type="site" description="Interaction with DNA" evidence="10">
    <location>
        <position position="302"/>
    </location>
</feature>
<keyword evidence="3" id="KW-0479">Metal-binding</keyword>
<evidence type="ECO:0000313" key="14">
    <source>
        <dbReference type="Proteomes" id="UP000294614"/>
    </source>
</evidence>
<dbReference type="PROSITE" id="PS52039">
    <property type="entry name" value="TOPO_IA_2"/>
    <property type="match status" value="1"/>
</dbReference>
<dbReference type="InterPro" id="IPR013498">
    <property type="entry name" value="Topo_IA_Znf"/>
</dbReference>
<dbReference type="InterPro" id="IPR013826">
    <property type="entry name" value="Topo_IA_cen_sub3"/>
</dbReference>
<dbReference type="Gene3D" id="2.70.20.10">
    <property type="entry name" value="Topoisomerase I, domain 3"/>
    <property type="match status" value="1"/>
</dbReference>
<comment type="caution">
    <text evidence="13">The sequence shown here is derived from an EMBL/GenBank/DDBJ whole genome shotgun (WGS) entry which is preliminary data.</text>
</comment>
<dbReference type="CDD" id="cd00186">
    <property type="entry name" value="TOP1Ac"/>
    <property type="match status" value="1"/>
</dbReference>
<keyword evidence="8 10" id="KW-0238">DNA-binding</keyword>
<feature type="site" description="Interaction with DNA" evidence="10">
    <location>
        <position position="492"/>
    </location>
</feature>
<feature type="site" description="Interaction with DNA" evidence="10">
    <location>
        <position position="33"/>
    </location>
</feature>
<dbReference type="Gene3D" id="3.40.50.140">
    <property type="match status" value="1"/>
</dbReference>
<dbReference type="EMBL" id="SMGG01000005">
    <property type="protein sequence ID" value="TCK59828.1"/>
    <property type="molecule type" value="Genomic_DNA"/>
</dbReference>
<accession>A0A4R1K6G5</accession>
<keyword evidence="4" id="KW-0863">Zinc-finger</keyword>
<dbReference type="InterPro" id="IPR028612">
    <property type="entry name" value="Topoisom_1_IA"/>
</dbReference>
<dbReference type="Gene3D" id="3.30.65.10">
    <property type="entry name" value="Bacterial Topoisomerase I, domain 1"/>
    <property type="match status" value="4"/>
</dbReference>
<keyword evidence="14" id="KW-1185">Reference proteome</keyword>
<dbReference type="InterPro" id="IPR013825">
    <property type="entry name" value="Topo_IA_cen_sub2"/>
</dbReference>
<dbReference type="PANTHER" id="PTHR42785:SF1">
    <property type="entry name" value="DNA TOPOISOMERASE"/>
    <property type="match status" value="1"/>
</dbReference>
<dbReference type="SMART" id="SM00493">
    <property type="entry name" value="TOPRIM"/>
    <property type="match status" value="1"/>
</dbReference>
<keyword evidence="5" id="KW-0862">Zinc</keyword>
<dbReference type="InterPro" id="IPR023406">
    <property type="entry name" value="Topo_IA_AS"/>
</dbReference>
<feature type="region of interest" description="Interaction with DNA" evidence="10">
    <location>
        <begin position="164"/>
        <end position="169"/>
    </location>
</feature>
<dbReference type="InterPro" id="IPR006171">
    <property type="entry name" value="TOPRIM_dom"/>
</dbReference>
<dbReference type="Gene3D" id="1.10.290.10">
    <property type="entry name" value="Topoisomerase I, domain 4"/>
    <property type="match status" value="1"/>
</dbReference>
<evidence type="ECO:0000256" key="8">
    <source>
        <dbReference type="ARBA" id="ARBA00023125"/>
    </source>
</evidence>
<dbReference type="PRINTS" id="PR00417">
    <property type="entry name" value="PRTPISMRASEI"/>
</dbReference>
<feature type="site" description="Interaction with DNA" evidence="10">
    <location>
        <position position="140"/>
    </location>
</feature>
<organism evidence="13 14">
    <name type="scientific">Seleniivibrio woodruffii</name>
    <dbReference type="NCBI Taxonomy" id="1078050"/>
    <lineage>
        <taxon>Bacteria</taxon>
        <taxon>Pseudomonadati</taxon>
        <taxon>Deferribacterota</taxon>
        <taxon>Deferribacteres</taxon>
        <taxon>Deferribacterales</taxon>
        <taxon>Geovibrionaceae</taxon>
        <taxon>Seleniivibrio</taxon>
    </lineage>
</organism>
<dbReference type="CDD" id="cd03363">
    <property type="entry name" value="TOPRIM_TopoIA_TopoI"/>
    <property type="match status" value="1"/>
</dbReference>
<evidence type="ECO:0000259" key="12">
    <source>
        <dbReference type="PROSITE" id="PS52039"/>
    </source>
</evidence>
<dbReference type="GO" id="GO:0003677">
    <property type="term" value="F:DNA binding"/>
    <property type="evidence" value="ECO:0007669"/>
    <property type="project" value="UniProtKB-KW"/>
</dbReference>
<evidence type="ECO:0000256" key="4">
    <source>
        <dbReference type="ARBA" id="ARBA00022771"/>
    </source>
</evidence>
<keyword evidence="6" id="KW-0460">Magnesium</keyword>
<keyword evidence="7 10" id="KW-0799">Topoisomerase</keyword>
<evidence type="ECO:0000256" key="1">
    <source>
        <dbReference type="ARBA" id="ARBA00000213"/>
    </source>
</evidence>
<dbReference type="GO" id="GO:0005694">
    <property type="term" value="C:chromosome"/>
    <property type="evidence" value="ECO:0007669"/>
    <property type="project" value="InterPro"/>
</dbReference>
<feature type="site" description="Interaction with DNA" evidence="10">
    <location>
        <position position="156"/>
    </location>
</feature>
<feature type="domain" description="Toprim" evidence="11">
    <location>
        <begin position="3"/>
        <end position="114"/>
    </location>
</feature>
<dbReference type="InterPro" id="IPR034149">
    <property type="entry name" value="TOPRIM_TopoI"/>
</dbReference>
<dbReference type="OrthoDB" id="9804262at2"/>
<evidence type="ECO:0000256" key="10">
    <source>
        <dbReference type="HAMAP-Rule" id="MF_00952"/>
    </source>
</evidence>
<feature type="site" description="Interaction with DNA" evidence="10">
    <location>
        <position position="141"/>
    </location>
</feature>
<sequence>MPKNLVIVESPAKARTIEKYLGKDFKVLASVGHVKDLPANDLGVDIENGFEPKYSVIRGKKKVIDDLKKEAGTAEKIFLAPDPDREGEAIAWHIAEELGKKNAAKISRVLFNEITPKGIKDGISNPGPVNENRVNAQQARRILDRLVGYLVSPLLWKPLKYGLSAGRVQSVALRLLVEREEEIEKFKPEEYWLIDVTFDKHEQGKLKARLEKKDDKKIKVDNETEAKKVLSELKAGEYIVADVVKKEVPEKAPLPFITSRLQQEASRKLGFSAKKTMMVAQRLYEGVDLGKEGPVGLITYMRTDSVRISPEAQAEAADYVKKEFGEKFLAKAGKTAAKKKNVQDAHEAIRPTSVLRTPDSVKNKLDNDQYRLYKLIWDRFVASNMADAIYDQNTININNGPYGLKSQGKVIKFPGFRTLYIEGTDETAEKDQEIIFETEAGEKLKASKHDSKQMFTQPPARYSEATLVKTLEQEGIGRPSTYASIISTIIDREYAEMVEKRFKPTELGRIVWNLLQSNFDKFFATKFTANMEEELDGVEEGKNTWKGVLEDFFKKFKPELTKAEKKFTVDLKLDLTCPICSKELTIKHGRNGSFAACTSYPDCKFTSNYERLEDGTFRLTEKQGDEPSGIECEKCGKEMVFKATRFGKVLACPGYPECKNIKNYVKLADGSIKILATGEKAAVPCPKCDSELTVKAGKNGMFIGCSNYPKCDFTANMKVTDKGEIMPHTDKVDENVTCEKCGKKMALRKGPRGRFFACTGYPECKNIKSTKVLEDGTITVK</sequence>
<dbReference type="NCBIfam" id="TIGR01051">
    <property type="entry name" value="topA_bact"/>
    <property type="match status" value="1"/>
</dbReference>
<dbReference type="GO" id="GO:0008270">
    <property type="term" value="F:zinc ion binding"/>
    <property type="evidence" value="ECO:0007669"/>
    <property type="project" value="UniProtKB-KW"/>
</dbReference>
<dbReference type="InterPro" id="IPR013824">
    <property type="entry name" value="Topo_IA_cen_sub1"/>
</dbReference>
<feature type="domain" description="Topo IA-type catalytic" evidence="12">
    <location>
        <begin position="130"/>
        <end position="561"/>
    </location>
</feature>
<dbReference type="Pfam" id="PF01396">
    <property type="entry name" value="Zn_ribbon_Top1"/>
    <property type="match status" value="4"/>
</dbReference>
<dbReference type="InterPro" id="IPR003602">
    <property type="entry name" value="Topo_IA_DNA-bd_dom"/>
</dbReference>
<dbReference type="HAMAP" id="MF_00952">
    <property type="entry name" value="Topoisom_1_prok"/>
    <property type="match status" value="1"/>
</dbReference>
<evidence type="ECO:0000313" key="13">
    <source>
        <dbReference type="EMBL" id="TCK59828.1"/>
    </source>
</evidence>
<proteinExistence type="inferred from homology"/>
<evidence type="ECO:0000256" key="6">
    <source>
        <dbReference type="ARBA" id="ARBA00022842"/>
    </source>
</evidence>
<dbReference type="SMART" id="SM00436">
    <property type="entry name" value="TOP1Bc"/>
    <property type="match status" value="1"/>
</dbReference>
<dbReference type="GO" id="GO:0006265">
    <property type="term" value="P:DNA topological change"/>
    <property type="evidence" value="ECO:0007669"/>
    <property type="project" value="UniProtKB-UniRule"/>
</dbReference>
<dbReference type="Proteomes" id="UP000294614">
    <property type="component" value="Unassembled WGS sequence"/>
</dbReference>
<dbReference type="InterPro" id="IPR000380">
    <property type="entry name" value="Topo_IA"/>
</dbReference>
<evidence type="ECO:0000256" key="7">
    <source>
        <dbReference type="ARBA" id="ARBA00023029"/>
    </source>
</evidence>
<comment type="catalytic activity">
    <reaction evidence="1 10">
        <text>ATP-independent breakage of single-stranded DNA, followed by passage and rejoining.</text>
        <dbReference type="EC" id="5.6.2.1"/>
    </reaction>
</comment>
<dbReference type="InterPro" id="IPR005733">
    <property type="entry name" value="TopoI_bac-type"/>
</dbReference>
<protein>
    <recommendedName>
        <fullName evidence="10">DNA topoisomerase 1</fullName>
        <ecNumber evidence="10">5.6.2.1</ecNumber>
    </recommendedName>
    <alternativeName>
        <fullName evidence="10">DNA topoisomerase I</fullName>
    </alternativeName>
</protein>
<gene>
    <name evidence="10" type="primary">topA</name>
    <name evidence="13" type="ORF">C8D98_1995</name>
</gene>
<feature type="active site" description="O-(5'-phospho-DNA)-tyrosine intermediate" evidence="10">
    <location>
        <position position="300"/>
    </location>
</feature>
<dbReference type="Pfam" id="PF01751">
    <property type="entry name" value="Toprim"/>
    <property type="match status" value="1"/>
</dbReference>
<dbReference type="RefSeq" id="WP_132873985.1">
    <property type="nucleotide sequence ID" value="NZ_JAJUHT010000005.1"/>
</dbReference>
<feature type="site" description="Interaction with DNA" evidence="10">
    <location>
        <position position="144"/>
    </location>
</feature>
<dbReference type="InterPro" id="IPR003601">
    <property type="entry name" value="Topo_IA_2"/>
</dbReference>
<dbReference type="PROSITE" id="PS50880">
    <property type="entry name" value="TOPRIM"/>
    <property type="match status" value="1"/>
</dbReference>
<evidence type="ECO:0000259" key="11">
    <source>
        <dbReference type="PROSITE" id="PS50880"/>
    </source>
</evidence>
<dbReference type="InterPro" id="IPR013497">
    <property type="entry name" value="Topo_IA_cen"/>
</dbReference>
<dbReference type="SUPFAM" id="SSF56712">
    <property type="entry name" value="Prokaryotic type I DNA topoisomerase"/>
    <property type="match status" value="1"/>
</dbReference>
<keyword evidence="9 10" id="KW-0413">Isomerase</keyword>
<dbReference type="Pfam" id="PF01131">
    <property type="entry name" value="Topoisom_bac"/>
    <property type="match status" value="1"/>
</dbReference>
<feature type="site" description="Interaction with DNA" evidence="10">
    <location>
        <position position="149"/>
    </location>
</feature>
<evidence type="ECO:0000256" key="2">
    <source>
        <dbReference type="ARBA" id="ARBA00009446"/>
    </source>
</evidence>
<reference evidence="13 14" key="1">
    <citation type="submission" date="2019-03" db="EMBL/GenBank/DDBJ databases">
        <title>Genomic Encyclopedia of Type Strains, Phase IV (KMG-IV): sequencing the most valuable type-strain genomes for metagenomic binning, comparative biology and taxonomic classification.</title>
        <authorList>
            <person name="Goeker M."/>
        </authorList>
    </citation>
    <scope>NUCLEOTIDE SEQUENCE [LARGE SCALE GENOMIC DNA]</scope>
    <source>
        <strain evidence="13 14">DSM 24984</strain>
    </source>
</reference>
<comment type="similarity">
    <text evidence="2 10">Belongs to the type IA topoisomerase family.</text>
</comment>
<dbReference type="SMART" id="SM00437">
    <property type="entry name" value="TOP1Ac"/>
    <property type="match status" value="1"/>
</dbReference>